<accession>A0A6A3ICA9</accession>
<dbReference type="AlphaFoldDB" id="A0A6A3ICA9"/>
<evidence type="ECO:0000256" key="1">
    <source>
        <dbReference type="PROSITE-ProRule" id="PRU00047"/>
    </source>
</evidence>
<dbReference type="GO" id="GO:0008270">
    <property type="term" value="F:zinc ion binding"/>
    <property type="evidence" value="ECO:0007669"/>
    <property type="project" value="UniProtKB-KW"/>
</dbReference>
<keyword evidence="1" id="KW-0479">Metal-binding</keyword>
<organism evidence="3 4">
    <name type="scientific">Phytophthora rubi</name>
    <dbReference type="NCBI Taxonomy" id="129364"/>
    <lineage>
        <taxon>Eukaryota</taxon>
        <taxon>Sar</taxon>
        <taxon>Stramenopiles</taxon>
        <taxon>Oomycota</taxon>
        <taxon>Peronosporomycetes</taxon>
        <taxon>Peronosporales</taxon>
        <taxon>Peronosporaceae</taxon>
        <taxon>Phytophthora</taxon>
    </lineage>
</organism>
<dbReference type="EMBL" id="QXFV01003135">
    <property type="protein sequence ID" value="KAE8979627.1"/>
    <property type="molecule type" value="Genomic_DNA"/>
</dbReference>
<comment type="caution">
    <text evidence="3">The sequence shown here is derived from an EMBL/GenBank/DDBJ whole genome shotgun (WGS) entry which is preliminary data.</text>
</comment>
<dbReference type="InterPro" id="IPR054722">
    <property type="entry name" value="PolX-like_BBD"/>
</dbReference>
<proteinExistence type="predicted"/>
<name>A0A6A3ICA9_9STRA</name>
<sequence>MQSLWMTESSTVTHMDRLLGFYSNKTPVTKAMELMSEPKLVHKTGGRHQEVHAHQVGYGQARRNALCLGLGTGHVRDRAPGVVRGVSRGGSGSCGGNGGRVGRRQGFDSCACWECGKTNHLKADCRGGSGSGSEKVSLAVGRADKSNSGTDESWILDSGSSVHSVSDLSLLHDAKKCSDTWTTANGSTRNVTCKGTAVIRTMIDGVDVEVDPTNVYFCKKVASNIISYASLEEKGTYLVQRGAKSNVERAVDRKRVFEVQREGRVLLVDGIGGCGRRERVNVVSPVAESSSDDAA</sequence>
<protein>
    <recommendedName>
        <fullName evidence="2">CCHC-type domain-containing protein</fullName>
    </recommendedName>
</protein>
<evidence type="ECO:0000259" key="2">
    <source>
        <dbReference type="PROSITE" id="PS50158"/>
    </source>
</evidence>
<evidence type="ECO:0000313" key="3">
    <source>
        <dbReference type="EMBL" id="KAE8979627.1"/>
    </source>
</evidence>
<dbReference type="InterPro" id="IPR001878">
    <property type="entry name" value="Znf_CCHC"/>
</dbReference>
<dbReference type="Pfam" id="PF22936">
    <property type="entry name" value="Pol_BBD"/>
    <property type="match status" value="1"/>
</dbReference>
<evidence type="ECO:0000313" key="4">
    <source>
        <dbReference type="Proteomes" id="UP000429607"/>
    </source>
</evidence>
<reference evidence="3 4" key="1">
    <citation type="submission" date="2018-09" db="EMBL/GenBank/DDBJ databases">
        <title>Genomic investigation of the strawberry pathogen Phytophthora fragariae indicates pathogenicity is determined by transcriptional variation in three key races.</title>
        <authorList>
            <person name="Adams T.M."/>
            <person name="Armitage A.D."/>
            <person name="Sobczyk M.K."/>
            <person name="Bates H.J."/>
            <person name="Dunwell J.M."/>
            <person name="Nellist C.F."/>
            <person name="Harrison R.J."/>
        </authorList>
    </citation>
    <scope>NUCLEOTIDE SEQUENCE [LARGE SCALE GENOMIC DNA]</scope>
    <source>
        <strain evidence="3 4">SCRP249</strain>
    </source>
</reference>
<keyword evidence="1" id="KW-0862">Zinc</keyword>
<dbReference type="GO" id="GO:0003676">
    <property type="term" value="F:nucleic acid binding"/>
    <property type="evidence" value="ECO:0007669"/>
    <property type="project" value="InterPro"/>
</dbReference>
<feature type="domain" description="CCHC-type" evidence="2">
    <location>
        <begin position="112"/>
        <end position="126"/>
    </location>
</feature>
<keyword evidence="1" id="KW-0863">Zinc-finger</keyword>
<dbReference type="PROSITE" id="PS50158">
    <property type="entry name" value="ZF_CCHC"/>
    <property type="match status" value="1"/>
</dbReference>
<gene>
    <name evidence="3" type="ORF">PR001_g24498</name>
</gene>
<dbReference type="Proteomes" id="UP000429607">
    <property type="component" value="Unassembled WGS sequence"/>
</dbReference>